<dbReference type="AlphaFoldDB" id="X1D119"/>
<proteinExistence type="predicted"/>
<comment type="caution">
    <text evidence="1">The sequence shown here is derived from an EMBL/GenBank/DDBJ whole genome shotgun (WGS) entry which is preliminary data.</text>
</comment>
<organism evidence="1">
    <name type="scientific">marine sediment metagenome</name>
    <dbReference type="NCBI Taxonomy" id="412755"/>
    <lineage>
        <taxon>unclassified sequences</taxon>
        <taxon>metagenomes</taxon>
        <taxon>ecological metagenomes</taxon>
    </lineage>
</organism>
<feature type="non-terminal residue" evidence="1">
    <location>
        <position position="1"/>
    </location>
</feature>
<name>X1D119_9ZZZZ</name>
<accession>X1D119</accession>
<dbReference type="EMBL" id="BART01031445">
    <property type="protein sequence ID" value="GAH14496.1"/>
    <property type="molecule type" value="Genomic_DNA"/>
</dbReference>
<sequence>VVGTEGETYMLQELSVAYNVDSGAKIGKISLNNTPVGSAKHLKTTE</sequence>
<protein>
    <submittedName>
        <fullName evidence="1">Uncharacterized protein</fullName>
    </submittedName>
</protein>
<reference evidence="1" key="1">
    <citation type="journal article" date="2014" name="Front. Microbiol.">
        <title>High frequency of phylogenetically diverse reductive dehalogenase-homologous genes in deep subseafloor sedimentary metagenomes.</title>
        <authorList>
            <person name="Kawai M."/>
            <person name="Futagami T."/>
            <person name="Toyoda A."/>
            <person name="Takaki Y."/>
            <person name="Nishi S."/>
            <person name="Hori S."/>
            <person name="Arai W."/>
            <person name="Tsubouchi T."/>
            <person name="Morono Y."/>
            <person name="Uchiyama I."/>
            <person name="Ito T."/>
            <person name="Fujiyama A."/>
            <person name="Inagaki F."/>
            <person name="Takami H."/>
        </authorList>
    </citation>
    <scope>NUCLEOTIDE SEQUENCE</scope>
    <source>
        <strain evidence="1">Expedition CK06-06</strain>
    </source>
</reference>
<evidence type="ECO:0000313" key="1">
    <source>
        <dbReference type="EMBL" id="GAH14496.1"/>
    </source>
</evidence>
<gene>
    <name evidence="1" type="ORF">S01H4_54623</name>
</gene>